<feature type="transmembrane region" description="Helical" evidence="1">
    <location>
        <begin position="37"/>
        <end position="63"/>
    </location>
</feature>
<gene>
    <name evidence="2" type="ORF">PCAR00345_LOCUS38324</name>
</gene>
<keyword evidence="1" id="KW-1133">Transmembrane helix</keyword>
<reference evidence="2" key="1">
    <citation type="submission" date="2021-01" db="EMBL/GenBank/DDBJ databases">
        <authorList>
            <person name="Corre E."/>
            <person name="Pelletier E."/>
            <person name="Niang G."/>
            <person name="Scheremetjew M."/>
            <person name="Finn R."/>
            <person name="Kale V."/>
            <person name="Holt S."/>
            <person name="Cochrane G."/>
            <person name="Meng A."/>
            <person name="Brown T."/>
            <person name="Cohen L."/>
        </authorList>
    </citation>
    <scope>NUCLEOTIDE SEQUENCE</scope>
    <source>
        <strain evidence="2">CCMP645</strain>
    </source>
</reference>
<evidence type="ECO:0000256" key="1">
    <source>
        <dbReference type="SAM" id="Phobius"/>
    </source>
</evidence>
<sequence length="105" mass="11640">MRSATAWARSEPMAVMALARVTAVASGIEPALFLSNVVRFFLSNVVLFFLSNLVLLSLSGSVLSPPRHSSRARYFPLQPQVSAAEHVHCRIAFKVPAWTRVVFKR</sequence>
<accession>A0A7S4C440</accession>
<keyword evidence="1" id="KW-0472">Membrane</keyword>
<dbReference type="AlphaFoldDB" id="A0A7S4C440"/>
<dbReference type="EMBL" id="HBIZ01061848">
    <property type="protein sequence ID" value="CAE0785616.1"/>
    <property type="molecule type" value="Transcribed_RNA"/>
</dbReference>
<evidence type="ECO:0000313" key="2">
    <source>
        <dbReference type="EMBL" id="CAE0785616.1"/>
    </source>
</evidence>
<keyword evidence="1" id="KW-0812">Transmembrane</keyword>
<organism evidence="2">
    <name type="scientific">Chrysotila carterae</name>
    <name type="common">Marine alga</name>
    <name type="synonym">Syracosphaera carterae</name>
    <dbReference type="NCBI Taxonomy" id="13221"/>
    <lineage>
        <taxon>Eukaryota</taxon>
        <taxon>Haptista</taxon>
        <taxon>Haptophyta</taxon>
        <taxon>Prymnesiophyceae</taxon>
        <taxon>Isochrysidales</taxon>
        <taxon>Isochrysidaceae</taxon>
        <taxon>Chrysotila</taxon>
    </lineage>
</organism>
<proteinExistence type="predicted"/>
<name>A0A7S4C440_CHRCT</name>
<protein>
    <submittedName>
        <fullName evidence="2">Uncharacterized protein</fullName>
    </submittedName>
</protein>